<feature type="coiled-coil region" evidence="1">
    <location>
        <begin position="37"/>
        <end position="185"/>
    </location>
</feature>
<gene>
    <name evidence="3" type="ORF">Pfra01_002682300</name>
</gene>
<feature type="compositionally biased region" description="Basic and acidic residues" evidence="2">
    <location>
        <begin position="460"/>
        <end position="474"/>
    </location>
</feature>
<dbReference type="EMBL" id="BSXT01006005">
    <property type="protein sequence ID" value="GMF61669.1"/>
    <property type="molecule type" value="Genomic_DNA"/>
</dbReference>
<name>A0A9W6YDV2_9STRA</name>
<protein>
    <submittedName>
        <fullName evidence="3">Unnamed protein product</fullName>
    </submittedName>
</protein>
<feature type="compositionally biased region" description="Basic and acidic residues" evidence="2">
    <location>
        <begin position="393"/>
        <end position="403"/>
    </location>
</feature>
<feature type="region of interest" description="Disordered" evidence="2">
    <location>
        <begin position="457"/>
        <end position="484"/>
    </location>
</feature>
<dbReference type="Gene3D" id="3.30.40.10">
    <property type="entry name" value="Zinc/RING finger domain, C3HC4 (zinc finger)"/>
    <property type="match status" value="1"/>
</dbReference>
<proteinExistence type="predicted"/>
<accession>A0A9W6YDV2</accession>
<sequence length="512" mass="57734">MASPYSFISPSSVSSPHECESAWQLAEESKTALVGLEATLKRRNLALEQQVKQKLQETLNLSREKENAEQTLQNERRDFAGKREALWGEIDREKMNAERSTEDVQRLERRLSAQEREFREEKQQLLQTLREQETSFLQAANVLAEKCEEAATKGEQLEQEVQRLQKQLEEQREKFKEERDRWTQQGATRGGQGVELKSTLLRLVPHLRSLLEAAEFELEGAGTQTQTVPGDQAETAAGAEMVALTQNEDVAAQPREQESVLKELLEQASDAAKAQRDISLRNLAQREGVLTCPISLELFADPVVTKCCGKTFSSNGLRQALMQRSVCPFCRSTRVSYCPNRDVAKLVVFHRAERSILGLPEPVVPNIDSAMQQEPQESDSNHSSRSVSTRQSRLRDRRIERMHTRSSTRNVAANTGQGQSVSRSTLRPNHQELALQRSPSDAPSIAVPVRRVRFIIPPRPDPEVDSRSDTRLDSSSDMTTRSDSARQLAWSLTAITALNTSRNRQTTSRRVP</sequence>
<dbReference type="InterPro" id="IPR013083">
    <property type="entry name" value="Znf_RING/FYVE/PHD"/>
</dbReference>
<evidence type="ECO:0000313" key="3">
    <source>
        <dbReference type="EMBL" id="GMF61669.1"/>
    </source>
</evidence>
<evidence type="ECO:0000313" key="4">
    <source>
        <dbReference type="Proteomes" id="UP001165121"/>
    </source>
</evidence>
<dbReference type="SUPFAM" id="SSF57850">
    <property type="entry name" value="RING/U-box"/>
    <property type="match status" value="1"/>
</dbReference>
<feature type="compositionally biased region" description="Polar residues" evidence="2">
    <location>
        <begin position="405"/>
        <end position="426"/>
    </location>
</feature>
<evidence type="ECO:0000256" key="1">
    <source>
        <dbReference type="SAM" id="Coils"/>
    </source>
</evidence>
<comment type="caution">
    <text evidence="3">The sequence shown here is derived from an EMBL/GenBank/DDBJ whole genome shotgun (WGS) entry which is preliminary data.</text>
</comment>
<keyword evidence="1" id="KW-0175">Coiled coil</keyword>
<keyword evidence="4" id="KW-1185">Reference proteome</keyword>
<dbReference type="Proteomes" id="UP001165121">
    <property type="component" value="Unassembled WGS sequence"/>
</dbReference>
<reference evidence="3" key="1">
    <citation type="submission" date="2023-04" db="EMBL/GenBank/DDBJ databases">
        <title>Phytophthora fragariaefolia NBRC 109709.</title>
        <authorList>
            <person name="Ichikawa N."/>
            <person name="Sato H."/>
            <person name="Tonouchi N."/>
        </authorList>
    </citation>
    <scope>NUCLEOTIDE SEQUENCE</scope>
    <source>
        <strain evidence="3">NBRC 109709</strain>
    </source>
</reference>
<dbReference type="CDD" id="cd16620">
    <property type="entry name" value="vRING-HC-C4C4_RBBP6"/>
    <property type="match status" value="1"/>
</dbReference>
<dbReference type="AlphaFoldDB" id="A0A9W6YDV2"/>
<organism evidence="3 4">
    <name type="scientific">Phytophthora fragariaefolia</name>
    <dbReference type="NCBI Taxonomy" id="1490495"/>
    <lineage>
        <taxon>Eukaryota</taxon>
        <taxon>Sar</taxon>
        <taxon>Stramenopiles</taxon>
        <taxon>Oomycota</taxon>
        <taxon>Peronosporomycetes</taxon>
        <taxon>Peronosporales</taxon>
        <taxon>Peronosporaceae</taxon>
        <taxon>Phytophthora</taxon>
    </lineage>
</organism>
<evidence type="ECO:0000256" key="2">
    <source>
        <dbReference type="SAM" id="MobiDB-lite"/>
    </source>
</evidence>
<feature type="compositionally biased region" description="Polar residues" evidence="2">
    <location>
        <begin position="381"/>
        <end position="391"/>
    </location>
</feature>
<feature type="region of interest" description="Disordered" evidence="2">
    <location>
        <begin position="371"/>
        <end position="426"/>
    </location>
</feature>
<dbReference type="OrthoDB" id="116104at2759"/>